<comment type="caution">
    <text evidence="1">The sequence shown here is derived from an EMBL/GenBank/DDBJ whole genome shotgun (WGS) entry which is preliminary data.</text>
</comment>
<evidence type="ECO:0000313" key="1">
    <source>
        <dbReference type="EMBL" id="GAF89762.1"/>
    </source>
</evidence>
<dbReference type="AlphaFoldDB" id="X0TNP5"/>
<dbReference type="InterPro" id="IPR015424">
    <property type="entry name" value="PyrdxlP-dep_Trfase"/>
</dbReference>
<evidence type="ECO:0008006" key="2">
    <source>
        <dbReference type="Google" id="ProtNLM"/>
    </source>
</evidence>
<dbReference type="Gene3D" id="3.90.1150.10">
    <property type="entry name" value="Aspartate Aminotransferase, domain 1"/>
    <property type="match status" value="1"/>
</dbReference>
<name>X0TNP5_9ZZZZ</name>
<sequence length="95" mass="11000">RVMLRENLLVLEEWLQMHNDLFHLIPPKAGGMAFIRYNLNMNSTVLADMLRKEKSVFIVAGDIFGMDKYLRIGIGAEKRYLTKGLELLSDFLAER</sequence>
<organism evidence="1">
    <name type="scientific">marine sediment metagenome</name>
    <dbReference type="NCBI Taxonomy" id="412755"/>
    <lineage>
        <taxon>unclassified sequences</taxon>
        <taxon>metagenomes</taxon>
        <taxon>ecological metagenomes</taxon>
    </lineage>
</organism>
<reference evidence="1" key="1">
    <citation type="journal article" date="2014" name="Front. Microbiol.">
        <title>High frequency of phylogenetically diverse reductive dehalogenase-homologous genes in deep subseafloor sedimentary metagenomes.</title>
        <authorList>
            <person name="Kawai M."/>
            <person name="Futagami T."/>
            <person name="Toyoda A."/>
            <person name="Takaki Y."/>
            <person name="Nishi S."/>
            <person name="Hori S."/>
            <person name="Arai W."/>
            <person name="Tsubouchi T."/>
            <person name="Morono Y."/>
            <person name="Uchiyama I."/>
            <person name="Ito T."/>
            <person name="Fujiyama A."/>
            <person name="Inagaki F."/>
            <person name="Takami H."/>
        </authorList>
    </citation>
    <scope>NUCLEOTIDE SEQUENCE</scope>
    <source>
        <strain evidence="1">Expedition CK06-06</strain>
    </source>
</reference>
<dbReference type="PANTHER" id="PTHR43510:SF1">
    <property type="entry name" value="AMINOTRANSFERASE FUNCTION, HYPOTHETICAL (EUROFUNG)"/>
    <property type="match status" value="1"/>
</dbReference>
<protein>
    <recommendedName>
        <fullName evidence="2">Aminotransferase class I/classII domain-containing protein</fullName>
    </recommendedName>
</protein>
<dbReference type="SUPFAM" id="SSF53383">
    <property type="entry name" value="PLP-dependent transferases"/>
    <property type="match status" value="1"/>
</dbReference>
<feature type="non-terminal residue" evidence="1">
    <location>
        <position position="1"/>
    </location>
</feature>
<dbReference type="EMBL" id="BARS01019338">
    <property type="protein sequence ID" value="GAF89762.1"/>
    <property type="molecule type" value="Genomic_DNA"/>
</dbReference>
<dbReference type="InterPro" id="IPR015422">
    <property type="entry name" value="PyrdxlP-dep_Trfase_small"/>
</dbReference>
<dbReference type="PANTHER" id="PTHR43510">
    <property type="entry name" value="AMINOTRANSFERASE FUNCTION, HYPOTHETICAL (EUROFUNG)"/>
    <property type="match status" value="1"/>
</dbReference>
<proteinExistence type="predicted"/>
<gene>
    <name evidence="1" type="ORF">S01H1_31349</name>
</gene>
<accession>X0TNP5</accession>